<evidence type="ECO:0000256" key="2">
    <source>
        <dbReference type="ARBA" id="ARBA00004123"/>
    </source>
</evidence>
<evidence type="ECO:0000256" key="8">
    <source>
        <dbReference type="SAM" id="MobiDB-lite"/>
    </source>
</evidence>
<organism evidence="10 11">
    <name type="scientific">Tilletia controversa</name>
    <name type="common">dwarf bunt fungus</name>
    <dbReference type="NCBI Taxonomy" id="13291"/>
    <lineage>
        <taxon>Eukaryota</taxon>
        <taxon>Fungi</taxon>
        <taxon>Dikarya</taxon>
        <taxon>Basidiomycota</taxon>
        <taxon>Ustilaginomycotina</taxon>
        <taxon>Exobasidiomycetes</taxon>
        <taxon>Tilletiales</taxon>
        <taxon>Tilletiaceae</taxon>
        <taxon>Tilletia</taxon>
    </lineage>
</organism>
<dbReference type="AlphaFoldDB" id="A0A8X7MJ78"/>
<dbReference type="Pfam" id="PF13359">
    <property type="entry name" value="DDE_Tnp_4"/>
    <property type="match status" value="1"/>
</dbReference>
<evidence type="ECO:0000256" key="6">
    <source>
        <dbReference type="ARBA" id="ARBA00022801"/>
    </source>
</evidence>
<accession>A0A8X7MJ78</accession>
<comment type="cofactor">
    <cofactor evidence="1">
        <name>a divalent metal cation</name>
        <dbReference type="ChEBI" id="CHEBI:60240"/>
    </cofactor>
</comment>
<evidence type="ECO:0000313" key="11">
    <source>
        <dbReference type="Proteomes" id="UP000077684"/>
    </source>
</evidence>
<comment type="subcellular location">
    <subcellularLocation>
        <location evidence="2">Nucleus</location>
    </subcellularLocation>
</comment>
<evidence type="ECO:0000256" key="7">
    <source>
        <dbReference type="ARBA" id="ARBA00023242"/>
    </source>
</evidence>
<evidence type="ECO:0000256" key="5">
    <source>
        <dbReference type="ARBA" id="ARBA00022723"/>
    </source>
</evidence>
<gene>
    <name evidence="10" type="ORF">A4X06_0g9220</name>
</gene>
<evidence type="ECO:0000256" key="1">
    <source>
        <dbReference type="ARBA" id="ARBA00001968"/>
    </source>
</evidence>
<evidence type="ECO:0000313" key="10">
    <source>
        <dbReference type="EMBL" id="KAE8237467.1"/>
    </source>
</evidence>
<keyword evidence="7" id="KW-0539">Nucleus</keyword>
<dbReference type="GO" id="GO:0005634">
    <property type="term" value="C:nucleus"/>
    <property type="evidence" value="ECO:0007669"/>
    <property type="project" value="UniProtKB-SubCell"/>
</dbReference>
<keyword evidence="5" id="KW-0479">Metal-binding</keyword>
<feature type="region of interest" description="Disordered" evidence="8">
    <location>
        <begin position="477"/>
        <end position="500"/>
    </location>
</feature>
<dbReference type="PANTHER" id="PTHR22930">
    <property type="match status" value="1"/>
</dbReference>
<feature type="compositionally biased region" description="Polar residues" evidence="8">
    <location>
        <begin position="426"/>
        <end position="437"/>
    </location>
</feature>
<dbReference type="Proteomes" id="UP000077684">
    <property type="component" value="Unassembled WGS sequence"/>
</dbReference>
<comment type="caution">
    <text evidence="10">The sequence shown here is derived from an EMBL/GenBank/DDBJ whole genome shotgun (WGS) entry which is preliminary data.</text>
</comment>
<evidence type="ECO:0000256" key="4">
    <source>
        <dbReference type="ARBA" id="ARBA00022722"/>
    </source>
</evidence>
<name>A0A8X7MJ78_9BASI</name>
<evidence type="ECO:0000259" key="9">
    <source>
        <dbReference type="Pfam" id="PF13359"/>
    </source>
</evidence>
<feature type="region of interest" description="Disordered" evidence="8">
    <location>
        <begin position="419"/>
        <end position="448"/>
    </location>
</feature>
<sequence length="500" mass="56945">MPRSSNRNIIEQSFTVLALANVEQTMADAFSADERGDAAAADSDLAHAAEMLQAIDAVHHRRYLSTRSAVARLGVTIGERLLAYERDEDFLRYRQLVRMEPAAFRSIVSRLAVHPIFNPKYGKTAPVEDQIAIALFRFGHDGNGASVKNTAELCAFSEGSIVNFTRRTVEALCALEKSVLCWASEGEKKESKKWVEDRCGVKKWRNGYASVDGVHILCAWGPGLDGGDSFMNRKRRFSFNIQLITLLHTLRIIGYDIGHRGASSDARAWACSAIIATPRRYLNEGEWIWADLGYPYAPYLVSPYQHLAATKSVDFRRFNYNLSSIRIRSEHAMAYVKGRFPALKGYRGLLATPEAEEYAQDYILACLVAHNLAMKEDDAGRYLVYVKEGLEREMRPNDVDWSNVNEDEEMERLAAEGRERSHEAWSVSQQNEAQEYTTTDRKDLRIDEAKERREGLHDALNKTRKLRFEDTTWRSRQKEMTRVQLAESDKRRMDSLLRAA</sequence>
<comment type="similarity">
    <text evidence="3">Belongs to the HARBI1 family.</text>
</comment>
<evidence type="ECO:0000256" key="3">
    <source>
        <dbReference type="ARBA" id="ARBA00006958"/>
    </source>
</evidence>
<reference evidence="10" key="1">
    <citation type="submission" date="2016-04" db="EMBL/GenBank/DDBJ databases">
        <authorList>
            <person name="Nguyen H.D."/>
            <person name="Samba Siva P."/>
            <person name="Cullis J."/>
            <person name="Levesque C.A."/>
            <person name="Hambleton S."/>
        </authorList>
    </citation>
    <scope>NUCLEOTIDE SEQUENCE</scope>
    <source>
        <strain evidence="10">DAOMC 236426</strain>
    </source>
</reference>
<dbReference type="GO" id="GO:0016787">
    <property type="term" value="F:hydrolase activity"/>
    <property type="evidence" value="ECO:0007669"/>
    <property type="project" value="UniProtKB-KW"/>
</dbReference>
<dbReference type="PANTHER" id="PTHR22930:SF85">
    <property type="entry name" value="GH03217P-RELATED"/>
    <property type="match status" value="1"/>
</dbReference>
<keyword evidence="6" id="KW-0378">Hydrolase</keyword>
<dbReference type="InterPro" id="IPR045249">
    <property type="entry name" value="HARBI1-like"/>
</dbReference>
<feature type="compositionally biased region" description="Basic and acidic residues" evidence="8">
    <location>
        <begin position="438"/>
        <end position="448"/>
    </location>
</feature>
<proteinExistence type="inferred from homology"/>
<dbReference type="GO" id="GO:0004518">
    <property type="term" value="F:nuclease activity"/>
    <property type="evidence" value="ECO:0007669"/>
    <property type="project" value="UniProtKB-KW"/>
</dbReference>
<dbReference type="InterPro" id="IPR027806">
    <property type="entry name" value="HARBI1_dom"/>
</dbReference>
<feature type="domain" description="DDE Tnp4" evidence="9">
    <location>
        <begin position="211"/>
        <end position="371"/>
    </location>
</feature>
<dbReference type="EMBL" id="LWDE02002508">
    <property type="protein sequence ID" value="KAE8237467.1"/>
    <property type="molecule type" value="Genomic_DNA"/>
</dbReference>
<reference evidence="10" key="2">
    <citation type="journal article" date="2019" name="IMA Fungus">
        <title>Genome sequencing and comparison of five Tilletia species to identify candidate genes for the detection of regulated species infecting wheat.</title>
        <authorList>
            <person name="Nguyen H.D.T."/>
            <person name="Sultana T."/>
            <person name="Kesanakurti P."/>
            <person name="Hambleton S."/>
        </authorList>
    </citation>
    <scope>NUCLEOTIDE SEQUENCE</scope>
    <source>
        <strain evidence="10">DAOMC 236426</strain>
    </source>
</reference>
<protein>
    <recommendedName>
        <fullName evidence="9">DDE Tnp4 domain-containing protein</fullName>
    </recommendedName>
</protein>
<keyword evidence="11" id="KW-1185">Reference proteome</keyword>
<dbReference type="GO" id="GO:0046872">
    <property type="term" value="F:metal ion binding"/>
    <property type="evidence" value="ECO:0007669"/>
    <property type="project" value="UniProtKB-KW"/>
</dbReference>
<keyword evidence="4" id="KW-0540">Nuclease</keyword>